<reference evidence="8" key="1">
    <citation type="submission" date="2023-08" db="EMBL/GenBank/DDBJ databases">
        <title>Black Yeasts Isolated from many extreme environments.</title>
        <authorList>
            <person name="Coleine C."/>
            <person name="Stajich J.E."/>
            <person name="Selbmann L."/>
        </authorList>
    </citation>
    <scope>NUCLEOTIDE SEQUENCE</scope>
    <source>
        <strain evidence="8">CCFEE 5401</strain>
    </source>
</reference>
<feature type="compositionally biased region" description="Polar residues" evidence="6">
    <location>
        <begin position="138"/>
        <end position="156"/>
    </location>
</feature>
<dbReference type="EMBL" id="JAVRRL010000015">
    <property type="protein sequence ID" value="KAK5114933.1"/>
    <property type="molecule type" value="Genomic_DNA"/>
</dbReference>
<dbReference type="Gene3D" id="4.10.240.10">
    <property type="entry name" value="Zn(2)-C6 fungal-type DNA-binding domain"/>
    <property type="match status" value="1"/>
</dbReference>
<evidence type="ECO:0000256" key="5">
    <source>
        <dbReference type="ARBA" id="ARBA00023242"/>
    </source>
</evidence>
<feature type="compositionally biased region" description="Polar residues" evidence="6">
    <location>
        <begin position="692"/>
        <end position="719"/>
    </location>
</feature>
<dbReference type="GO" id="GO:0003677">
    <property type="term" value="F:DNA binding"/>
    <property type="evidence" value="ECO:0007669"/>
    <property type="project" value="InterPro"/>
</dbReference>
<dbReference type="AlphaFoldDB" id="A0AAN7YLI2"/>
<dbReference type="InterPro" id="IPR001138">
    <property type="entry name" value="Zn2Cys6_DnaBD"/>
</dbReference>
<evidence type="ECO:0000256" key="3">
    <source>
        <dbReference type="ARBA" id="ARBA00023015"/>
    </source>
</evidence>
<feature type="region of interest" description="Disordered" evidence="6">
    <location>
        <begin position="109"/>
        <end position="182"/>
    </location>
</feature>
<organism evidence="8 9">
    <name type="scientific">Meristemomyces frigidus</name>
    <dbReference type="NCBI Taxonomy" id="1508187"/>
    <lineage>
        <taxon>Eukaryota</taxon>
        <taxon>Fungi</taxon>
        <taxon>Dikarya</taxon>
        <taxon>Ascomycota</taxon>
        <taxon>Pezizomycotina</taxon>
        <taxon>Dothideomycetes</taxon>
        <taxon>Dothideomycetidae</taxon>
        <taxon>Mycosphaerellales</taxon>
        <taxon>Teratosphaeriaceae</taxon>
        <taxon>Meristemomyces</taxon>
    </lineage>
</organism>
<dbReference type="PANTHER" id="PTHR47338">
    <property type="entry name" value="ZN(II)2CYS6 TRANSCRIPTION FACTOR (EUROFUNG)-RELATED"/>
    <property type="match status" value="1"/>
</dbReference>
<accession>A0AAN7YLI2</accession>
<keyword evidence="4" id="KW-0804">Transcription</keyword>
<feature type="compositionally biased region" description="Low complexity" evidence="6">
    <location>
        <begin position="736"/>
        <end position="751"/>
    </location>
</feature>
<dbReference type="PANTHER" id="PTHR47338:SF10">
    <property type="entry name" value="TRANSCRIPTION FACTOR DOMAIN-CONTAINING PROTEIN-RELATED"/>
    <property type="match status" value="1"/>
</dbReference>
<feature type="compositionally biased region" description="Basic and acidic residues" evidence="6">
    <location>
        <begin position="109"/>
        <end position="118"/>
    </location>
</feature>
<dbReference type="PROSITE" id="PS00463">
    <property type="entry name" value="ZN2_CY6_FUNGAL_1"/>
    <property type="match status" value="1"/>
</dbReference>
<dbReference type="Proteomes" id="UP001310890">
    <property type="component" value="Unassembled WGS sequence"/>
</dbReference>
<comment type="caution">
    <text evidence="8">The sequence shown here is derived from an EMBL/GenBank/DDBJ whole genome shotgun (WGS) entry which is preliminary data.</text>
</comment>
<dbReference type="InterPro" id="IPR050815">
    <property type="entry name" value="TF_fung"/>
</dbReference>
<dbReference type="CDD" id="cd00067">
    <property type="entry name" value="GAL4"/>
    <property type="match status" value="1"/>
</dbReference>
<evidence type="ECO:0000313" key="8">
    <source>
        <dbReference type="EMBL" id="KAK5114933.1"/>
    </source>
</evidence>
<feature type="region of interest" description="Disordered" evidence="6">
    <location>
        <begin position="1"/>
        <end position="39"/>
    </location>
</feature>
<evidence type="ECO:0000256" key="6">
    <source>
        <dbReference type="SAM" id="MobiDB-lite"/>
    </source>
</evidence>
<evidence type="ECO:0000256" key="2">
    <source>
        <dbReference type="ARBA" id="ARBA00022723"/>
    </source>
</evidence>
<gene>
    <name evidence="8" type="ORF">LTR62_002092</name>
</gene>
<dbReference type="SMART" id="SM00066">
    <property type="entry name" value="GAL4"/>
    <property type="match status" value="1"/>
</dbReference>
<dbReference type="InterPro" id="IPR007219">
    <property type="entry name" value="XnlR_reg_dom"/>
</dbReference>
<keyword evidence="3" id="KW-0805">Transcription regulation</keyword>
<dbReference type="PROSITE" id="PS50048">
    <property type="entry name" value="ZN2_CY6_FUNGAL_2"/>
    <property type="match status" value="1"/>
</dbReference>
<feature type="compositionally biased region" description="Polar residues" evidence="6">
    <location>
        <begin position="769"/>
        <end position="782"/>
    </location>
</feature>
<dbReference type="SUPFAM" id="SSF57701">
    <property type="entry name" value="Zn2/Cys6 DNA-binding domain"/>
    <property type="match status" value="1"/>
</dbReference>
<evidence type="ECO:0000256" key="1">
    <source>
        <dbReference type="ARBA" id="ARBA00004123"/>
    </source>
</evidence>
<dbReference type="SMART" id="SM00906">
    <property type="entry name" value="Fungal_trans"/>
    <property type="match status" value="1"/>
</dbReference>
<dbReference type="GO" id="GO:0006351">
    <property type="term" value="P:DNA-templated transcription"/>
    <property type="evidence" value="ECO:0007669"/>
    <property type="project" value="InterPro"/>
</dbReference>
<keyword evidence="5" id="KW-0539">Nucleus</keyword>
<dbReference type="Pfam" id="PF00172">
    <property type="entry name" value="Zn_clus"/>
    <property type="match status" value="1"/>
</dbReference>
<dbReference type="InterPro" id="IPR036864">
    <property type="entry name" value="Zn2-C6_fun-type_DNA-bd_sf"/>
</dbReference>
<protein>
    <recommendedName>
        <fullName evidence="7">Zn(2)-C6 fungal-type domain-containing protein</fullName>
    </recommendedName>
</protein>
<dbReference type="GO" id="GO:0008270">
    <property type="term" value="F:zinc ion binding"/>
    <property type="evidence" value="ECO:0007669"/>
    <property type="project" value="InterPro"/>
</dbReference>
<name>A0AAN7YLI2_9PEZI</name>
<evidence type="ECO:0000313" key="9">
    <source>
        <dbReference type="Proteomes" id="UP001310890"/>
    </source>
</evidence>
<keyword evidence="2" id="KW-0479">Metal-binding</keyword>
<evidence type="ECO:0000256" key="4">
    <source>
        <dbReference type="ARBA" id="ARBA00023163"/>
    </source>
</evidence>
<dbReference type="GO" id="GO:0000981">
    <property type="term" value="F:DNA-binding transcription factor activity, RNA polymerase II-specific"/>
    <property type="evidence" value="ECO:0007669"/>
    <property type="project" value="InterPro"/>
</dbReference>
<feature type="domain" description="Zn(2)-C6 fungal-type" evidence="7">
    <location>
        <begin position="45"/>
        <end position="75"/>
    </location>
</feature>
<feature type="compositionally biased region" description="Low complexity" evidence="6">
    <location>
        <begin position="759"/>
        <end position="768"/>
    </location>
</feature>
<dbReference type="Pfam" id="PF04082">
    <property type="entry name" value="Fungal_trans"/>
    <property type="match status" value="1"/>
</dbReference>
<feature type="compositionally biased region" description="Polar residues" evidence="6">
    <location>
        <begin position="166"/>
        <end position="178"/>
    </location>
</feature>
<dbReference type="CDD" id="cd12148">
    <property type="entry name" value="fungal_TF_MHR"/>
    <property type="match status" value="1"/>
</dbReference>
<sequence>MAASREESPTEDYFNDLSHQAGAVEERRESQPDENGEIPKPKRIACVLCRKRKLKCDGKKPACGTCNRLQHDCSYDEVRRKSGPKRGYVKALEARLAQVEVLLKTQDEPLSARKDSNGHAEPALAPQANIMPDLDTFANAQDNSGGMRNTSQTVTGFSVLPPEDPFSQTSAPGLSTGNGNTGVPEPFPWEMIGLGLDEPLPTQDVVNDLNQAYFDKIHLSVPIVHRPRYYAAMNLAPHMRPPVCLRYAMWANAASVTDKYEGLQEHFYQRARKYIQQDEMKGHGEGMVTIAHCQAWLLIGMYEFKCMYFPRAWMSAGRGSRMAQMMGLHRQDGAGLDVKQCIPPPKDWTEREERRRTFWMAFAVDRYSSIGTGWPMSIEESDICTNLPCEERAYEMSKPEKTISLDEALKAGGAPKLSAFAGVIVLSCLFGRNLLHLHRPSPQDNDEDLNGVFWKRHASMDNLLLNITMALPDALRLPAGLNDPNIVFMNMNVHTSTICLHQAAIFKADKNRMPSRISAESKVRCITAAAEIASIMRQVSHLDLSAMNPFISFCLYVAARVFVQYLKSRPQETQIRASLQFLLSAMHAIKRKNPLTESFLVQLDVDLESAGLEDARHISSVPSRAPVVEEPTVQAGCPFTMGMQEMTNGRCKVVYGDQGLLVYNDPNVAGELVKPLADLNTFDYTTAEMSDYVSSSGYDVQSRQRTPGSSTFRGSTSGANGEAGTSPEGSNDNKTPESSSNQNPSSRTSNTAYSPQDMQQQQQQQQQQHIPQSSTSYQLDPTQTQFTSNNFAFDLSNAPGSHSAAAARSLPPDQTNYNFSLPENWNIDSTGFTPGAHTGMTPGPTGFTPGASYNDMMTDADWTQMLDDFSTTQWTPGMTYDAAMTEGAQAGRR</sequence>
<proteinExistence type="predicted"/>
<evidence type="ECO:0000259" key="7">
    <source>
        <dbReference type="PROSITE" id="PS50048"/>
    </source>
</evidence>
<comment type="subcellular location">
    <subcellularLocation>
        <location evidence="1">Nucleus</location>
    </subcellularLocation>
</comment>
<dbReference type="GO" id="GO:0005634">
    <property type="term" value="C:nucleus"/>
    <property type="evidence" value="ECO:0007669"/>
    <property type="project" value="UniProtKB-SubCell"/>
</dbReference>
<feature type="region of interest" description="Disordered" evidence="6">
    <location>
        <begin position="692"/>
        <end position="782"/>
    </location>
</feature>